<dbReference type="InterPro" id="IPR001647">
    <property type="entry name" value="HTH_TetR"/>
</dbReference>
<evidence type="ECO:0000313" key="4">
    <source>
        <dbReference type="EMBL" id="APY01042.1"/>
    </source>
</evidence>
<sequence>MKEKSKLKAISLFNSNGIANVSMKQIADALKISAGNLSYHYKNKEMLLASIYDDMYNETLDYILPKNTYITLFHFEEMMLRFSNLQQRYSFFFNDVVHIIKTYPKIAKQYEKSSLTRFKEARKLMEYYIETQRLKPEDNIIDYNKTIHTIWMTSTFWQAQKLAIQSPNYTINQCSSIDMLWQLLLPYLTKKGRDEYLQLKQFVTRTN</sequence>
<dbReference type="Pfam" id="PF00440">
    <property type="entry name" value="TetR_N"/>
    <property type="match status" value="1"/>
</dbReference>
<evidence type="ECO:0000256" key="1">
    <source>
        <dbReference type="ARBA" id="ARBA00023125"/>
    </source>
</evidence>
<dbReference type="InterPro" id="IPR009057">
    <property type="entry name" value="Homeodomain-like_sf"/>
</dbReference>
<organism evidence="4 5">
    <name type="scientific">Lacinutrix venerupis</name>
    <dbReference type="NCBI Taxonomy" id="1486034"/>
    <lineage>
        <taxon>Bacteria</taxon>
        <taxon>Pseudomonadati</taxon>
        <taxon>Bacteroidota</taxon>
        <taxon>Flavobacteriia</taxon>
        <taxon>Flavobacteriales</taxon>
        <taxon>Flavobacteriaceae</taxon>
        <taxon>Lacinutrix</taxon>
    </lineage>
</organism>
<evidence type="ECO:0000313" key="5">
    <source>
        <dbReference type="Proteomes" id="UP000187506"/>
    </source>
</evidence>
<proteinExistence type="predicted"/>
<dbReference type="SUPFAM" id="SSF46689">
    <property type="entry name" value="Homeodomain-like"/>
    <property type="match status" value="1"/>
</dbReference>
<evidence type="ECO:0000256" key="2">
    <source>
        <dbReference type="PROSITE-ProRule" id="PRU00335"/>
    </source>
</evidence>
<feature type="domain" description="HTH tetR-type" evidence="3">
    <location>
        <begin position="1"/>
        <end position="59"/>
    </location>
</feature>
<dbReference type="EMBL" id="CP019352">
    <property type="protein sequence ID" value="APY01042.1"/>
    <property type="molecule type" value="Genomic_DNA"/>
</dbReference>
<dbReference type="GO" id="GO:0003677">
    <property type="term" value="F:DNA binding"/>
    <property type="evidence" value="ECO:0007669"/>
    <property type="project" value="UniProtKB-UniRule"/>
</dbReference>
<dbReference type="KEGG" id="lvn:BWR22_12225"/>
<name>A0AAC9PWN9_9FLAO</name>
<dbReference type="Gene3D" id="1.10.357.10">
    <property type="entry name" value="Tetracycline Repressor, domain 2"/>
    <property type="match status" value="1"/>
</dbReference>
<protein>
    <submittedName>
        <fullName evidence="4">TetR family transcriptional regulator</fullName>
    </submittedName>
</protein>
<keyword evidence="5" id="KW-1185">Reference proteome</keyword>
<feature type="DNA-binding region" description="H-T-H motif" evidence="2">
    <location>
        <begin position="22"/>
        <end position="41"/>
    </location>
</feature>
<dbReference type="AlphaFoldDB" id="A0AAC9PWN9"/>
<dbReference type="RefSeq" id="WP_076733946.1">
    <property type="nucleotide sequence ID" value="NZ_CP019352.1"/>
</dbReference>
<evidence type="ECO:0000259" key="3">
    <source>
        <dbReference type="PROSITE" id="PS50977"/>
    </source>
</evidence>
<dbReference type="Proteomes" id="UP000187506">
    <property type="component" value="Chromosome"/>
</dbReference>
<dbReference type="Pfam" id="PF13972">
    <property type="entry name" value="TetR"/>
    <property type="match status" value="1"/>
</dbReference>
<accession>A0AAC9PWN9</accession>
<dbReference type="InterPro" id="IPR025722">
    <property type="entry name" value="TetR"/>
</dbReference>
<dbReference type="PROSITE" id="PS50977">
    <property type="entry name" value="HTH_TETR_2"/>
    <property type="match status" value="1"/>
</dbReference>
<keyword evidence="1 2" id="KW-0238">DNA-binding</keyword>
<reference evidence="4 5" key="1">
    <citation type="submission" date="2017-01" db="EMBL/GenBank/DDBJ databases">
        <title>Complete genome of Lacinutrix venerupis DOK2-8 isolated from seawater in Dokdo.</title>
        <authorList>
            <person name="Chi W.-J."/>
            <person name="Kim J.H."/>
        </authorList>
    </citation>
    <scope>NUCLEOTIDE SEQUENCE [LARGE SCALE GENOMIC DNA]</scope>
    <source>
        <strain evidence="4 5">DOK2-8</strain>
    </source>
</reference>
<gene>
    <name evidence="4" type="ORF">BWR22_12225</name>
</gene>